<evidence type="ECO:0000256" key="2">
    <source>
        <dbReference type="ARBA" id="ARBA00008263"/>
    </source>
</evidence>
<dbReference type="GO" id="GO:0006265">
    <property type="term" value="P:DNA topological change"/>
    <property type="evidence" value="ECO:0007669"/>
    <property type="project" value="UniProtKB-UniRule"/>
</dbReference>
<dbReference type="AlphaFoldDB" id="A0AAU9E1H8"/>
<dbReference type="InterPro" id="IPR013758">
    <property type="entry name" value="Topo_IIA_A/C_ab"/>
</dbReference>
<comment type="function">
    <text evidence="9">A type II topoisomerase that negatively supercoils closed circular double-stranded (ds) DNA in an ATP-dependent manner to modulate DNA topology and maintain chromosomes in an underwound state. Negative supercoiling favors strand separation, and DNA replication, transcription, recombination and repair, all of which involve strand separation. Also able to catalyze the interconversion of other topological isomers of dsDNA rings, including catenanes and knotted rings. Type II topoisomerases break and join 2 DNA strands simultaneously in an ATP-dependent manner.</text>
</comment>
<sequence>MENRDKIINIDISKEMKKSYIDYAMSVIVSRALPDVRDGLKPVHRRILYSMNENNFTPEKPHRKSARIVGDVLGKYHPHGDSSVYNAMVRMAQEFSIRHPLIDGHGNFGSIDGDSAAAMRYTEARMTKLATEMLRDIEKNTVDYTMNFDETLKEPVVLPSRFPNLLVNGSNGIAVGMATSIPPHNLGEIIDGTIRLIDFPDSNVEDLIEIVKGPDFPTGATIMGMESFKKAYRTGKGSAVVRSKIDIEEIRKNKMAIIVTEIPYQVNKSKLLENIADLVKNKKIDGITDLRDESDRNGIRVVIELRKDANANVILNKLYKHTQLQSTYSMNLIALVDGVPKLLNLYQILYYYLEHQKDVETRRVNFDLNKAEARSHILEGLIIALSNIDEIIKLIRGSNSTAEAKKSLIERFELSEIQAQAILDMRLQKLTGLERGKIESEHKELQKLISHLIEIIQDEKLLLAIIKEDLIRIKNKFNDERRTKVEFMMDEIDLEDLIEEDEVVVTLTHKGYIKRVSLKEYSSQKRGGRGKAGMITKDEDFLEHIYTTSTHDYILFFTNLGKVYRLKGYNIPDGSRISKGTAVVNLLELDSDEIVTSIIPIKDFEKGYLMLCTKNGIVKKTLLNKYDTSRKSGLIAVNLKENDELISVKVTDGNDEIMIVTEKGKSIRFKESDVREMGRTATGVIGIRLDNSDKVVMLEKIKEESKLLVVSKNGYGKRTKLKEYKVQSRGGKGIKTYNVSAKTGNLIGALIVNEDDELIIINNNGILIRIIVSEISVSGRATSGVTLMRTDKENYVVSIAKVIEEEEEEIEIKIEE</sequence>
<evidence type="ECO:0000259" key="11">
    <source>
        <dbReference type="PROSITE" id="PS52040"/>
    </source>
</evidence>
<name>A0AAU9E1H8_9FIRM</name>
<comment type="subunit">
    <text evidence="9">Heterotetramer, composed of two GyrA and two GyrB chains. In the heterotetramer, GyrA contains the active site tyrosine that forms a transient covalent intermediate with DNA, while GyrB binds cofactors and catalyzes ATP hydrolysis.</text>
</comment>
<dbReference type="KEGG" id="hprf:HLPR_00060"/>
<dbReference type="GO" id="GO:0005737">
    <property type="term" value="C:cytoplasm"/>
    <property type="evidence" value="ECO:0007669"/>
    <property type="project" value="UniProtKB-SubCell"/>
</dbReference>
<evidence type="ECO:0000256" key="5">
    <source>
        <dbReference type="ARBA" id="ARBA00022840"/>
    </source>
</evidence>
<dbReference type="InterPro" id="IPR006691">
    <property type="entry name" value="GyrA/parC_rep"/>
</dbReference>
<evidence type="ECO:0000256" key="1">
    <source>
        <dbReference type="ARBA" id="ARBA00000185"/>
    </source>
</evidence>
<comment type="similarity">
    <text evidence="2 9">Belongs to the type II topoisomerase GyrA/ParC subunit family.</text>
</comment>
<dbReference type="NCBIfam" id="NF004044">
    <property type="entry name" value="PRK05561.1"/>
    <property type="match status" value="1"/>
</dbReference>
<keyword evidence="13" id="KW-1185">Reference proteome</keyword>
<keyword evidence="5 9" id="KW-0067">ATP-binding</keyword>
<evidence type="ECO:0000256" key="4">
    <source>
        <dbReference type="ARBA" id="ARBA00022741"/>
    </source>
</evidence>
<dbReference type="InterPro" id="IPR002205">
    <property type="entry name" value="Topo_IIA_dom_A"/>
</dbReference>
<dbReference type="EMBL" id="AP028654">
    <property type="protein sequence ID" value="BEP27675.1"/>
    <property type="molecule type" value="Genomic_DNA"/>
</dbReference>
<comment type="miscellaneous">
    <text evidence="9">Few gyrases are as efficient as E.coli at forming negative supercoils. Not all organisms have 2 type II topoisomerases; in organisms with a single type II topoisomerase this enzyme also has to decatenate newly replicated chromosomes.</text>
</comment>
<dbReference type="NCBIfam" id="NF004043">
    <property type="entry name" value="PRK05560.1"/>
    <property type="match status" value="1"/>
</dbReference>
<dbReference type="GO" id="GO:0005524">
    <property type="term" value="F:ATP binding"/>
    <property type="evidence" value="ECO:0007669"/>
    <property type="project" value="UniProtKB-UniRule"/>
</dbReference>
<evidence type="ECO:0000256" key="6">
    <source>
        <dbReference type="ARBA" id="ARBA00023029"/>
    </source>
</evidence>
<dbReference type="InterPro" id="IPR050220">
    <property type="entry name" value="Type_II_DNA_Topoisomerases"/>
</dbReference>
<evidence type="ECO:0000256" key="9">
    <source>
        <dbReference type="HAMAP-Rule" id="MF_01897"/>
    </source>
</evidence>
<dbReference type="Proteomes" id="UP001321786">
    <property type="component" value="Chromosome"/>
</dbReference>
<dbReference type="Gene3D" id="3.30.1360.40">
    <property type="match status" value="1"/>
</dbReference>
<dbReference type="GO" id="GO:0003677">
    <property type="term" value="F:DNA binding"/>
    <property type="evidence" value="ECO:0007669"/>
    <property type="project" value="UniProtKB-UniRule"/>
</dbReference>
<dbReference type="SMART" id="SM00434">
    <property type="entry name" value="TOP4c"/>
    <property type="match status" value="1"/>
</dbReference>
<comment type="catalytic activity">
    <reaction evidence="1 9 10">
        <text>ATP-dependent breakage, passage and rejoining of double-stranded DNA.</text>
        <dbReference type="EC" id="5.6.2.2"/>
    </reaction>
</comment>
<keyword evidence="3 9" id="KW-0963">Cytoplasm</keyword>
<dbReference type="PROSITE" id="PS52040">
    <property type="entry name" value="TOPO_IIA"/>
    <property type="match status" value="1"/>
</dbReference>
<dbReference type="FunFam" id="2.120.10.90:FF:000004">
    <property type="entry name" value="DNA gyrase subunit A"/>
    <property type="match status" value="1"/>
</dbReference>
<dbReference type="InterPro" id="IPR013760">
    <property type="entry name" value="Topo_IIA-like_dom_sf"/>
</dbReference>
<dbReference type="GO" id="GO:0034335">
    <property type="term" value="F:DNA negative supercoiling activity"/>
    <property type="evidence" value="ECO:0007669"/>
    <property type="project" value="UniProtKB-ARBA"/>
</dbReference>
<dbReference type="RefSeq" id="WP_338536047.1">
    <property type="nucleotide sequence ID" value="NZ_AP028654.1"/>
</dbReference>
<dbReference type="GO" id="GO:0006261">
    <property type="term" value="P:DNA-templated DNA replication"/>
    <property type="evidence" value="ECO:0007669"/>
    <property type="project" value="UniProtKB-UniRule"/>
</dbReference>
<dbReference type="NCBIfam" id="TIGR01063">
    <property type="entry name" value="gyrA"/>
    <property type="match status" value="1"/>
</dbReference>
<evidence type="ECO:0000313" key="13">
    <source>
        <dbReference type="Proteomes" id="UP001321786"/>
    </source>
</evidence>
<keyword evidence="6 9" id="KW-0799">Topoisomerase</keyword>
<protein>
    <recommendedName>
        <fullName evidence="9">DNA gyrase subunit A</fullName>
        <ecNumber evidence="9">5.6.2.2</ecNumber>
    </recommendedName>
</protein>
<dbReference type="GO" id="GO:0009330">
    <property type="term" value="C:DNA topoisomerase type II (double strand cut, ATP-hydrolyzing) complex"/>
    <property type="evidence" value="ECO:0007669"/>
    <property type="project" value="TreeGrafter"/>
</dbReference>
<dbReference type="FunFam" id="3.90.199.10:FF:000001">
    <property type="entry name" value="DNA gyrase subunit A"/>
    <property type="match status" value="1"/>
</dbReference>
<dbReference type="SUPFAM" id="SSF101904">
    <property type="entry name" value="GyrA/ParC C-terminal domain-like"/>
    <property type="match status" value="1"/>
</dbReference>
<dbReference type="Gene3D" id="1.10.268.10">
    <property type="entry name" value="Topoisomerase, domain 3"/>
    <property type="match status" value="1"/>
</dbReference>
<evidence type="ECO:0000256" key="10">
    <source>
        <dbReference type="PROSITE-ProRule" id="PRU01384"/>
    </source>
</evidence>
<dbReference type="InterPro" id="IPR013757">
    <property type="entry name" value="Topo_IIA_A_a_sf"/>
</dbReference>
<reference evidence="12 13" key="1">
    <citation type="submission" date="2023-08" db="EMBL/GenBank/DDBJ databases">
        <title>Helicovermis profunda gen. nov., sp. nov., a novel mesophilic, fermentative bacterium within the Bacillota from a deep-sea hydrothermal vent chimney.</title>
        <authorList>
            <person name="Miyazaki U."/>
            <person name="Mizutani D."/>
            <person name="Hashimoto Y."/>
            <person name="Tame A."/>
            <person name="Sawayama S."/>
            <person name="Miyazaki J."/>
            <person name="Takai K."/>
            <person name="Nakagawa S."/>
        </authorList>
    </citation>
    <scope>NUCLEOTIDE SEQUENCE [LARGE SCALE GENOMIC DNA]</scope>
    <source>
        <strain evidence="12 13">S502</strain>
    </source>
</reference>
<comment type="subcellular location">
    <subcellularLocation>
        <location evidence="9">Cytoplasm</location>
    </subcellularLocation>
</comment>
<dbReference type="FunFam" id="3.30.1360.40:FF:000002">
    <property type="entry name" value="DNA gyrase subunit A"/>
    <property type="match status" value="1"/>
</dbReference>
<gene>
    <name evidence="12" type="primary">gyrA_1</name>
    <name evidence="9" type="synonym">gyrA</name>
    <name evidence="12" type="ORF">HLPR_00060</name>
</gene>
<evidence type="ECO:0000256" key="3">
    <source>
        <dbReference type="ARBA" id="ARBA00022490"/>
    </source>
</evidence>
<dbReference type="Gene3D" id="3.90.199.10">
    <property type="entry name" value="Topoisomerase II, domain 5"/>
    <property type="match status" value="1"/>
</dbReference>
<evidence type="ECO:0000256" key="7">
    <source>
        <dbReference type="ARBA" id="ARBA00023125"/>
    </source>
</evidence>
<dbReference type="Gene3D" id="2.120.10.90">
    <property type="entry name" value="DNA gyrase/topoisomerase IV, subunit A, C-terminal"/>
    <property type="match status" value="1"/>
</dbReference>
<dbReference type="GO" id="GO:0005694">
    <property type="term" value="C:chromosome"/>
    <property type="evidence" value="ECO:0007669"/>
    <property type="project" value="InterPro"/>
</dbReference>
<feature type="domain" description="Topo IIA-type catalytic" evidence="11">
    <location>
        <begin position="33"/>
        <end position="497"/>
    </location>
</feature>
<accession>A0AAU9E1H8</accession>
<dbReference type="Pfam" id="PF03989">
    <property type="entry name" value="DNA_gyraseA_C"/>
    <property type="match status" value="6"/>
</dbReference>
<keyword evidence="4 9" id="KW-0547">Nucleotide-binding</keyword>
<dbReference type="InterPro" id="IPR005743">
    <property type="entry name" value="GyrA"/>
</dbReference>
<evidence type="ECO:0000313" key="12">
    <source>
        <dbReference type="EMBL" id="BEP27675.1"/>
    </source>
</evidence>
<keyword evidence="7 9" id="KW-0238">DNA-binding</keyword>
<dbReference type="PANTHER" id="PTHR43493:SF5">
    <property type="entry name" value="DNA GYRASE SUBUNIT A, CHLOROPLASTIC_MITOCHONDRIAL"/>
    <property type="match status" value="1"/>
</dbReference>
<dbReference type="SUPFAM" id="SSF56719">
    <property type="entry name" value="Type II DNA topoisomerase"/>
    <property type="match status" value="1"/>
</dbReference>
<dbReference type="EC" id="5.6.2.2" evidence="9"/>
<dbReference type="PANTHER" id="PTHR43493">
    <property type="entry name" value="DNA GYRASE/TOPOISOMERASE SUBUNIT A"/>
    <property type="match status" value="1"/>
</dbReference>
<keyword evidence="8 9" id="KW-0413">Isomerase</keyword>
<dbReference type="InterPro" id="IPR035516">
    <property type="entry name" value="Gyrase/topoIV_suA_C"/>
</dbReference>
<feature type="active site" description="O-(5'-phospho-DNA)-tyrosine intermediate" evidence="9 10">
    <location>
        <position position="121"/>
    </location>
</feature>
<dbReference type="CDD" id="cd00187">
    <property type="entry name" value="TOP4c"/>
    <property type="match status" value="1"/>
</dbReference>
<dbReference type="FunFam" id="1.10.268.10:FF:000001">
    <property type="entry name" value="DNA gyrase subunit A"/>
    <property type="match status" value="1"/>
</dbReference>
<feature type="short sequence motif" description="GyrA-box" evidence="9">
    <location>
        <begin position="524"/>
        <end position="530"/>
    </location>
</feature>
<evidence type="ECO:0000256" key="8">
    <source>
        <dbReference type="ARBA" id="ARBA00023235"/>
    </source>
</evidence>
<dbReference type="Pfam" id="PF00521">
    <property type="entry name" value="DNA_topoisoIV"/>
    <property type="match status" value="1"/>
</dbReference>
<proteinExistence type="inferred from homology"/>
<organism evidence="12 13">
    <name type="scientific">Helicovermis profundi</name>
    <dbReference type="NCBI Taxonomy" id="3065157"/>
    <lineage>
        <taxon>Bacteria</taxon>
        <taxon>Bacillati</taxon>
        <taxon>Bacillota</taxon>
        <taxon>Clostridia</taxon>
        <taxon>Helicovermis</taxon>
    </lineage>
</organism>
<dbReference type="HAMAP" id="MF_01897">
    <property type="entry name" value="GyrA"/>
    <property type="match status" value="1"/>
</dbReference>